<protein>
    <submittedName>
        <fullName evidence="1">Phosphonate metabolism protein PhnH</fullName>
    </submittedName>
</protein>
<dbReference type="EMBL" id="LGUF01000007">
    <property type="protein sequence ID" value="KON87867.1"/>
    <property type="molecule type" value="Genomic_DNA"/>
</dbReference>
<evidence type="ECO:0000313" key="1">
    <source>
        <dbReference type="EMBL" id="KON87867.1"/>
    </source>
</evidence>
<dbReference type="SUPFAM" id="SSF159709">
    <property type="entry name" value="PhnH-like"/>
    <property type="match status" value="1"/>
</dbReference>
<accession>A0A0M0GEE6</accession>
<comment type="caution">
    <text evidence="1">The sequence shown here is derived from an EMBL/GenBank/DDBJ whole genome shotgun (WGS) entry which is preliminary data.</text>
</comment>
<gene>
    <name evidence="1" type="ORF">AF332_14210</name>
</gene>
<dbReference type="Pfam" id="PF05845">
    <property type="entry name" value="PhnH"/>
    <property type="match status" value="1"/>
</dbReference>
<dbReference type="PATRIC" id="fig|1459.3.peg.3072"/>
<dbReference type="GO" id="GO:0019634">
    <property type="term" value="P:organic phosphonate metabolic process"/>
    <property type="evidence" value="ECO:0007669"/>
    <property type="project" value="InterPro"/>
</dbReference>
<evidence type="ECO:0000313" key="2">
    <source>
        <dbReference type="Proteomes" id="UP000037109"/>
    </source>
</evidence>
<name>A0A0M0GEE6_SPOGL</name>
<organism evidence="1 2">
    <name type="scientific">Sporosarcina globispora</name>
    <name type="common">Bacillus globisporus</name>
    <dbReference type="NCBI Taxonomy" id="1459"/>
    <lineage>
        <taxon>Bacteria</taxon>
        <taxon>Bacillati</taxon>
        <taxon>Bacillota</taxon>
        <taxon>Bacilli</taxon>
        <taxon>Bacillales</taxon>
        <taxon>Caryophanaceae</taxon>
        <taxon>Sporosarcina</taxon>
    </lineage>
</organism>
<dbReference type="OrthoDB" id="154477at2"/>
<dbReference type="NCBIfam" id="TIGR03292">
    <property type="entry name" value="PhnH_redo"/>
    <property type="match status" value="1"/>
</dbReference>
<dbReference type="AlphaFoldDB" id="A0A0M0GEE6"/>
<dbReference type="Proteomes" id="UP000037109">
    <property type="component" value="Unassembled WGS sequence"/>
</dbReference>
<proteinExistence type="predicted"/>
<dbReference type="STRING" id="1459.AF332_14210"/>
<dbReference type="InterPro" id="IPR008772">
    <property type="entry name" value="Phosphonate_metab_PhnH"/>
</dbReference>
<reference evidence="2" key="1">
    <citation type="submission" date="2015-07" db="EMBL/GenBank/DDBJ databases">
        <title>Fjat-10036 dsm4.</title>
        <authorList>
            <person name="Liu B."/>
            <person name="Wang J."/>
            <person name="Zhu Y."/>
            <person name="Liu G."/>
            <person name="Chen Q."/>
            <person name="Chen Z."/>
            <person name="Lan J."/>
            <person name="Che J."/>
            <person name="Ge C."/>
            <person name="Shi H."/>
            <person name="Pan Z."/>
            <person name="Liu X."/>
        </authorList>
    </citation>
    <scope>NUCLEOTIDE SEQUENCE [LARGE SCALE GENOMIC DNA]</scope>
    <source>
        <strain evidence="2">DSM 4</strain>
    </source>
</reference>
<dbReference type="RefSeq" id="WP_053435222.1">
    <property type="nucleotide sequence ID" value="NZ_LGUF01000007.1"/>
</dbReference>
<dbReference type="Gene3D" id="3.40.50.11310">
    <property type="entry name" value="Bacterial phosphonate metabolism protein PhnH"/>
    <property type="match status" value="1"/>
</dbReference>
<sequence>MKLDIVHDLQSVYRKLVDSTSRPGLISDLGKEAALLDGKNAAGCSNSMLLLALTLLDPEVTFKVYGSDAEAAEKEINQLTFAKAVQADQADYLFILEDAGAGTLDEAIENANPGTFVNPHKSALIIAETGAISAGECLLLKGPGIQTSTGIKMDLIGNWIERRKEKNREYPTGVDLVFVDRNHQLLSLPRTTQIALNREEEREWVM</sequence>
<dbReference type="InterPro" id="IPR038058">
    <property type="entry name" value="PhnH-like_sp"/>
</dbReference>
<keyword evidence="2" id="KW-1185">Reference proteome</keyword>